<keyword evidence="4" id="KW-0325">Glycoprotein</keyword>
<organism evidence="7 8">
    <name type="scientific">Neotoma lepida</name>
    <name type="common">Desert woodrat</name>
    <dbReference type="NCBI Taxonomy" id="56216"/>
    <lineage>
        <taxon>Eukaryota</taxon>
        <taxon>Metazoa</taxon>
        <taxon>Chordata</taxon>
        <taxon>Craniata</taxon>
        <taxon>Vertebrata</taxon>
        <taxon>Euteleostomi</taxon>
        <taxon>Mammalia</taxon>
        <taxon>Eutheria</taxon>
        <taxon>Euarchontoglires</taxon>
        <taxon>Glires</taxon>
        <taxon>Rodentia</taxon>
        <taxon>Myomorpha</taxon>
        <taxon>Muroidea</taxon>
        <taxon>Cricetidae</taxon>
        <taxon>Neotominae</taxon>
        <taxon>Neotoma</taxon>
    </lineage>
</organism>
<feature type="domain" description="Carboxylesterase type B" evidence="6">
    <location>
        <begin position="40"/>
        <end position="95"/>
    </location>
</feature>
<dbReference type="Pfam" id="PF00135">
    <property type="entry name" value="COesterase"/>
    <property type="match status" value="1"/>
</dbReference>
<keyword evidence="3" id="KW-0732">Signal</keyword>
<comment type="caution">
    <text evidence="7">The sequence shown here is derived from an EMBL/GenBank/DDBJ whole genome shotgun (WGS) entry which is preliminary data.</text>
</comment>
<dbReference type="EMBL" id="LZPO01083152">
    <property type="protein sequence ID" value="OBS67458.1"/>
    <property type="molecule type" value="Genomic_DNA"/>
</dbReference>
<dbReference type="InterPro" id="IPR029058">
    <property type="entry name" value="AB_hydrolase_fold"/>
</dbReference>
<dbReference type="OrthoDB" id="6409105at2759"/>
<evidence type="ECO:0000256" key="5">
    <source>
        <dbReference type="SAM" id="MobiDB-lite"/>
    </source>
</evidence>
<protein>
    <recommendedName>
        <fullName evidence="6">Carboxylesterase type B domain-containing protein</fullName>
    </recommendedName>
</protein>
<accession>A0A1A6GME7</accession>
<proteinExistence type="predicted"/>
<gene>
    <name evidence="7" type="ORF">A6R68_04001</name>
</gene>
<keyword evidence="8" id="KW-1185">Reference proteome</keyword>
<dbReference type="InterPro" id="IPR002018">
    <property type="entry name" value="CarbesteraseB"/>
</dbReference>
<dbReference type="PANTHER" id="PTHR14093:SF19">
    <property type="entry name" value="THYROGLOBULIN"/>
    <property type="match status" value="1"/>
</dbReference>
<dbReference type="STRING" id="56216.A0A1A6GME7"/>
<dbReference type="InterPro" id="IPR052001">
    <property type="entry name" value="MHC-II_Gamma/Thyroglobulin"/>
</dbReference>
<dbReference type="Proteomes" id="UP000092124">
    <property type="component" value="Unassembled WGS sequence"/>
</dbReference>
<dbReference type="SUPFAM" id="SSF53474">
    <property type="entry name" value="alpha/beta-Hydrolases"/>
    <property type="match status" value="1"/>
</dbReference>
<evidence type="ECO:0000256" key="2">
    <source>
        <dbReference type="ARBA" id="ARBA00022525"/>
    </source>
</evidence>
<comment type="subcellular location">
    <subcellularLocation>
        <location evidence="1">Secreted</location>
    </subcellularLocation>
</comment>
<reference evidence="7 8" key="1">
    <citation type="submission" date="2016-06" db="EMBL/GenBank/DDBJ databases">
        <title>The Draft Genome Sequence and Annotation of the Desert Woodrat Neotoma lepida.</title>
        <authorList>
            <person name="Campbell M."/>
            <person name="Oakeson K.F."/>
            <person name="Yandell M."/>
            <person name="Halpert J.R."/>
            <person name="Dearing D."/>
        </authorList>
    </citation>
    <scope>NUCLEOTIDE SEQUENCE [LARGE SCALE GENOMIC DNA]</scope>
    <source>
        <strain evidence="7">417</strain>
        <tissue evidence="7">Liver</tissue>
    </source>
</reference>
<evidence type="ECO:0000259" key="6">
    <source>
        <dbReference type="Pfam" id="PF00135"/>
    </source>
</evidence>
<evidence type="ECO:0000313" key="7">
    <source>
        <dbReference type="EMBL" id="OBS67458.1"/>
    </source>
</evidence>
<evidence type="ECO:0000256" key="4">
    <source>
        <dbReference type="ARBA" id="ARBA00023180"/>
    </source>
</evidence>
<dbReference type="GO" id="GO:0005615">
    <property type="term" value="C:extracellular space"/>
    <property type="evidence" value="ECO:0007669"/>
    <property type="project" value="TreeGrafter"/>
</dbReference>
<name>A0A1A6GME7_NEOLE</name>
<dbReference type="AlphaFoldDB" id="A0A1A6GME7"/>
<keyword evidence="2" id="KW-0964">Secreted</keyword>
<dbReference type="PANTHER" id="PTHR14093">
    <property type="entry name" value="HLA CLASS II GAMMA CHAIN"/>
    <property type="match status" value="1"/>
</dbReference>
<sequence length="95" mass="9846">MSSGIPVGKAGSTSHHFPPPHFAVQNVGLQRGYLQCKSHSGGSALSPAAVISPDRAQQQAVALAKEVGCPTSSIQEVVSCLRQKPANILNDAQTK</sequence>
<feature type="non-terminal residue" evidence="7">
    <location>
        <position position="95"/>
    </location>
</feature>
<evidence type="ECO:0000256" key="1">
    <source>
        <dbReference type="ARBA" id="ARBA00004613"/>
    </source>
</evidence>
<dbReference type="Gene3D" id="3.40.50.1820">
    <property type="entry name" value="alpha/beta hydrolase"/>
    <property type="match status" value="1"/>
</dbReference>
<evidence type="ECO:0000256" key="3">
    <source>
        <dbReference type="ARBA" id="ARBA00022729"/>
    </source>
</evidence>
<dbReference type="GO" id="GO:0006590">
    <property type="term" value="P:thyroid hormone generation"/>
    <property type="evidence" value="ECO:0007669"/>
    <property type="project" value="TreeGrafter"/>
</dbReference>
<evidence type="ECO:0000313" key="8">
    <source>
        <dbReference type="Proteomes" id="UP000092124"/>
    </source>
</evidence>
<feature type="region of interest" description="Disordered" evidence="5">
    <location>
        <begin position="1"/>
        <end position="22"/>
    </location>
</feature>